<accession>A0A937X8E9</accession>
<evidence type="ECO:0000259" key="6">
    <source>
        <dbReference type="PROSITE" id="PS51918"/>
    </source>
</evidence>
<dbReference type="InterPro" id="IPR015422">
    <property type="entry name" value="PyrdxlP-dep_Trfase_small"/>
</dbReference>
<dbReference type="InterPro" id="IPR015424">
    <property type="entry name" value="PyrdxlP-dep_Trfase"/>
</dbReference>
<dbReference type="InterPro" id="IPR007197">
    <property type="entry name" value="rSAM"/>
</dbReference>
<feature type="domain" description="Radical SAM core" evidence="6">
    <location>
        <begin position="23"/>
        <end position="239"/>
    </location>
</feature>
<dbReference type="Proteomes" id="UP000703893">
    <property type="component" value="Unassembled WGS sequence"/>
</dbReference>
<evidence type="ECO:0000256" key="3">
    <source>
        <dbReference type="ARBA" id="ARBA00023004"/>
    </source>
</evidence>
<gene>
    <name evidence="7" type="ORF">FJZ00_10150</name>
</gene>
<feature type="region of interest" description="Disordered" evidence="5">
    <location>
        <begin position="505"/>
        <end position="528"/>
    </location>
</feature>
<keyword evidence="3" id="KW-0408">Iron</keyword>
<dbReference type="SFLD" id="SFLDG01067">
    <property type="entry name" value="SPASM/twitch_domain_containing"/>
    <property type="match status" value="1"/>
</dbReference>
<feature type="compositionally biased region" description="Basic and acidic residues" evidence="5">
    <location>
        <begin position="514"/>
        <end position="528"/>
    </location>
</feature>
<evidence type="ECO:0000256" key="4">
    <source>
        <dbReference type="ARBA" id="ARBA00023014"/>
    </source>
</evidence>
<keyword evidence="1" id="KW-0949">S-adenosyl-L-methionine</keyword>
<dbReference type="PROSITE" id="PS51918">
    <property type="entry name" value="RADICAL_SAM"/>
    <property type="match status" value="1"/>
</dbReference>
<evidence type="ECO:0000256" key="2">
    <source>
        <dbReference type="ARBA" id="ARBA00022723"/>
    </source>
</evidence>
<dbReference type="CDD" id="cd21109">
    <property type="entry name" value="SPASM"/>
    <property type="match status" value="1"/>
</dbReference>
<reference evidence="7 8" key="1">
    <citation type="submission" date="2019-03" db="EMBL/GenBank/DDBJ databases">
        <title>Lake Tanganyika Metagenome-Assembled Genomes (MAGs).</title>
        <authorList>
            <person name="Tran P."/>
        </authorList>
    </citation>
    <scope>NUCLEOTIDE SEQUENCE [LARGE SCALE GENOMIC DNA]</scope>
    <source>
        <strain evidence="7">K_DeepCast_65m_m2_236</strain>
    </source>
</reference>
<dbReference type="SUPFAM" id="SSF102114">
    <property type="entry name" value="Radical SAM enzymes"/>
    <property type="match status" value="1"/>
</dbReference>
<dbReference type="SUPFAM" id="SSF53383">
    <property type="entry name" value="PLP-dependent transferases"/>
    <property type="match status" value="1"/>
</dbReference>
<dbReference type="InterPro" id="IPR050377">
    <property type="entry name" value="Radical_SAM_PqqE_MftC-like"/>
</dbReference>
<dbReference type="GO" id="GO:0051536">
    <property type="term" value="F:iron-sulfur cluster binding"/>
    <property type="evidence" value="ECO:0007669"/>
    <property type="project" value="UniProtKB-KW"/>
</dbReference>
<evidence type="ECO:0000256" key="5">
    <source>
        <dbReference type="SAM" id="MobiDB-lite"/>
    </source>
</evidence>
<dbReference type="PANTHER" id="PTHR11228">
    <property type="entry name" value="RADICAL SAM DOMAIN PROTEIN"/>
    <property type="match status" value="1"/>
</dbReference>
<dbReference type="Pfam" id="PF13186">
    <property type="entry name" value="SPASM"/>
    <property type="match status" value="1"/>
</dbReference>
<dbReference type="InterPro" id="IPR023885">
    <property type="entry name" value="4Fe4S-binding_SPASM_dom"/>
</dbReference>
<proteinExistence type="predicted"/>
<dbReference type="GO" id="GO:0046872">
    <property type="term" value="F:metal ion binding"/>
    <property type="evidence" value="ECO:0007669"/>
    <property type="project" value="UniProtKB-KW"/>
</dbReference>
<dbReference type="Pfam" id="PF04055">
    <property type="entry name" value="Radical_SAM"/>
    <property type="match status" value="1"/>
</dbReference>
<dbReference type="SFLD" id="SFLDS00029">
    <property type="entry name" value="Radical_SAM"/>
    <property type="match status" value="1"/>
</dbReference>
<dbReference type="InterPro" id="IPR013785">
    <property type="entry name" value="Aldolase_TIM"/>
</dbReference>
<organism evidence="7 8">
    <name type="scientific">Candidatus Tanganyikabacteria bacterium</name>
    <dbReference type="NCBI Taxonomy" id="2961651"/>
    <lineage>
        <taxon>Bacteria</taxon>
        <taxon>Bacillati</taxon>
        <taxon>Candidatus Sericytochromatia</taxon>
        <taxon>Candidatus Tanganyikabacteria</taxon>
    </lineage>
</organism>
<feature type="non-terminal residue" evidence="7">
    <location>
        <position position="626"/>
    </location>
</feature>
<sequence>MQRELAGRRLLEEDLLSGSTEFRSRPYEAHVQFSNICNMSCIMCYDGVHPEPKRIGAAVLRRFAEEVAPQLSVVTPHSGSEPLVAGWDEMLRLVRRQGLRLGLTTNLQFLDERRFRELDGLLESLTVSIDSHIPEVFEKIRPGSRPEMVFANLPVVARLCAETGVELFATIVLLNENCEHVTDTIAALAKAGVPSVNVIQMLDVNGRSEAHDPLTRHSLEYLRALQERCMETARAHSLRLMWRVGPMEWQDFREDQRPDPRKAWNDEWDFRFRRYIPGFCRLALNRLRVEAGGDVAPCGYSTRGELSYGNLAGAPFEELWNGPTARDLRRAMSSGDLPEPCSTCIFAEPPRAEPSLYFVERIDSGLSAVEPSLEVLEPAHGPRLRERPAIRLRRPAGHIRGIETAVSLGGEEDHLERAGVLDWTEVDGEIRFDFPAALWECLSFNLGYWWCVWIHLGQGAVRSKEVRSWIRQRDLPRIEGSKLLYADRGQHSPVDLGAGWFRGKPPAAQSVEDAPPRGDSDSDELQASRERAPLASQGLLDPMNPQTDRPSFDRAAARRTGELMGRARKVLAYGGLDGVIQRPLYYGDSGVFPQFAVEASGCELVDSCGQRYVDWSNGWGPVMLGY</sequence>
<evidence type="ECO:0000313" key="8">
    <source>
        <dbReference type="Proteomes" id="UP000703893"/>
    </source>
</evidence>
<dbReference type="Gene3D" id="3.20.20.70">
    <property type="entry name" value="Aldolase class I"/>
    <property type="match status" value="1"/>
</dbReference>
<dbReference type="CDD" id="cd01335">
    <property type="entry name" value="Radical_SAM"/>
    <property type="match status" value="1"/>
</dbReference>
<evidence type="ECO:0000256" key="1">
    <source>
        <dbReference type="ARBA" id="ARBA00022691"/>
    </source>
</evidence>
<comment type="caution">
    <text evidence="7">The sequence shown here is derived from an EMBL/GenBank/DDBJ whole genome shotgun (WGS) entry which is preliminary data.</text>
</comment>
<dbReference type="Gene3D" id="3.90.1150.10">
    <property type="entry name" value="Aspartate Aminotransferase, domain 1"/>
    <property type="match status" value="1"/>
</dbReference>
<protein>
    <submittedName>
        <fullName evidence="7">SPASM domain-containing protein</fullName>
    </submittedName>
</protein>
<evidence type="ECO:0000313" key="7">
    <source>
        <dbReference type="EMBL" id="MBM3275506.1"/>
    </source>
</evidence>
<dbReference type="PANTHER" id="PTHR11228:SF34">
    <property type="entry name" value="TUNGSTEN-CONTAINING ALDEHYDE FERREDOXIN OXIDOREDUCTASE COFACTOR MODIFYING PROTEIN"/>
    <property type="match status" value="1"/>
</dbReference>
<dbReference type="InterPro" id="IPR058240">
    <property type="entry name" value="rSAM_sf"/>
</dbReference>
<dbReference type="GO" id="GO:0003824">
    <property type="term" value="F:catalytic activity"/>
    <property type="evidence" value="ECO:0007669"/>
    <property type="project" value="InterPro"/>
</dbReference>
<keyword evidence="2" id="KW-0479">Metal-binding</keyword>
<name>A0A937X8E9_9BACT</name>
<dbReference type="EMBL" id="VGJX01000602">
    <property type="protein sequence ID" value="MBM3275506.1"/>
    <property type="molecule type" value="Genomic_DNA"/>
</dbReference>
<dbReference type="AlphaFoldDB" id="A0A937X8E9"/>
<keyword evidence="4" id="KW-0411">Iron-sulfur</keyword>